<dbReference type="Pfam" id="PF22513">
    <property type="entry name" value="FitA-like_RHH"/>
    <property type="match status" value="1"/>
</dbReference>
<evidence type="ECO:0000259" key="2">
    <source>
        <dbReference type="Pfam" id="PF22513"/>
    </source>
</evidence>
<proteinExistence type="predicted"/>
<comment type="caution">
    <text evidence="3">The sequence shown here is derived from an EMBL/GenBank/DDBJ whole genome shotgun (WGS) entry which is preliminary data.</text>
</comment>
<dbReference type="Gene3D" id="1.10.1220.10">
    <property type="entry name" value="Met repressor-like"/>
    <property type="match status" value="1"/>
</dbReference>
<dbReference type="GO" id="GO:0006355">
    <property type="term" value="P:regulation of DNA-templated transcription"/>
    <property type="evidence" value="ECO:0007669"/>
    <property type="project" value="InterPro"/>
</dbReference>
<evidence type="ECO:0000313" key="3">
    <source>
        <dbReference type="EMBL" id="TCZ61075.1"/>
    </source>
</evidence>
<dbReference type="Proteomes" id="UP000295023">
    <property type="component" value="Unassembled WGS sequence"/>
</dbReference>
<gene>
    <name evidence="3" type="ORF">EXY23_13160</name>
</gene>
<dbReference type="EMBL" id="SKBM01000011">
    <property type="protein sequence ID" value="TCZ61075.1"/>
    <property type="molecule type" value="Genomic_DNA"/>
</dbReference>
<keyword evidence="4" id="KW-1185">Reference proteome</keyword>
<reference evidence="3 4" key="1">
    <citation type="submission" date="2019-03" db="EMBL/GenBank/DDBJ databases">
        <title>Paracraurococcus aquatilis NE82 genome sequence.</title>
        <authorList>
            <person name="Zhao Y."/>
            <person name="Du Z."/>
        </authorList>
    </citation>
    <scope>NUCLEOTIDE SEQUENCE [LARGE SCALE GENOMIC DNA]</scope>
    <source>
        <strain evidence="3 4">NE82</strain>
    </source>
</reference>
<feature type="domain" description="Antitoxin FitA-like ribbon-helix-helix" evidence="2">
    <location>
        <begin position="2"/>
        <end position="40"/>
    </location>
</feature>
<evidence type="ECO:0000313" key="4">
    <source>
        <dbReference type="Proteomes" id="UP000295023"/>
    </source>
</evidence>
<sequence>MATLTVRNLDDDLVRALRIRAAEHGRSAEAEHREILRQALTNGRQPSPRASAAQRLAEFRRRTAERGSAPALDLLRESREGRTEDLAGTSGA</sequence>
<name>A0A4R4DK24_9PROT</name>
<accession>A0A4R4DK24</accession>
<dbReference type="AlphaFoldDB" id="A0A4R4DK24"/>
<feature type="region of interest" description="Disordered" evidence="1">
    <location>
        <begin position="39"/>
        <end position="92"/>
    </location>
</feature>
<dbReference type="InterPro" id="IPR053853">
    <property type="entry name" value="FitA-like_RHH"/>
</dbReference>
<dbReference type="SUPFAM" id="SSF47598">
    <property type="entry name" value="Ribbon-helix-helix"/>
    <property type="match status" value="1"/>
</dbReference>
<organism evidence="3 4">
    <name type="scientific">Roseicella aquatilis</name>
    <dbReference type="NCBI Taxonomy" id="2527868"/>
    <lineage>
        <taxon>Bacteria</taxon>
        <taxon>Pseudomonadati</taxon>
        <taxon>Pseudomonadota</taxon>
        <taxon>Alphaproteobacteria</taxon>
        <taxon>Acetobacterales</taxon>
        <taxon>Roseomonadaceae</taxon>
        <taxon>Roseicella</taxon>
    </lineage>
</organism>
<dbReference type="InterPro" id="IPR010985">
    <property type="entry name" value="Ribbon_hlx_hlx"/>
</dbReference>
<dbReference type="InterPro" id="IPR013321">
    <property type="entry name" value="Arc_rbn_hlx_hlx"/>
</dbReference>
<evidence type="ECO:0000256" key="1">
    <source>
        <dbReference type="SAM" id="MobiDB-lite"/>
    </source>
</evidence>
<dbReference type="OrthoDB" id="2389872at2"/>
<protein>
    <recommendedName>
        <fullName evidence="2">Antitoxin FitA-like ribbon-helix-helix domain-containing protein</fullName>
    </recommendedName>
</protein>
<feature type="compositionally biased region" description="Basic and acidic residues" evidence="1">
    <location>
        <begin position="74"/>
        <end position="85"/>
    </location>
</feature>
<dbReference type="RefSeq" id="WP_132289687.1">
    <property type="nucleotide sequence ID" value="NZ_SKBM01000011.1"/>
</dbReference>